<dbReference type="Gene3D" id="3.40.50.300">
    <property type="entry name" value="P-loop containing nucleotide triphosphate hydrolases"/>
    <property type="match status" value="2"/>
</dbReference>
<evidence type="ECO:0000256" key="9">
    <source>
        <dbReference type="ARBA" id="ARBA00022833"/>
    </source>
</evidence>
<dbReference type="RefSeq" id="XP_068364548.1">
    <property type="nucleotide sequence ID" value="XM_068500611.1"/>
</dbReference>
<evidence type="ECO:0000256" key="8">
    <source>
        <dbReference type="ARBA" id="ARBA00022806"/>
    </source>
</evidence>
<dbReference type="GO" id="GO:0005737">
    <property type="term" value="C:cytoplasm"/>
    <property type="evidence" value="ECO:0007669"/>
    <property type="project" value="UniProtKB-SubCell"/>
</dbReference>
<dbReference type="Pfam" id="PF13087">
    <property type="entry name" value="AAA_12"/>
    <property type="match status" value="1"/>
</dbReference>
<keyword evidence="7" id="KW-0378">Hydrolase</keyword>
<dbReference type="GO" id="GO:0005524">
    <property type="term" value="F:ATP binding"/>
    <property type="evidence" value="ECO:0007669"/>
    <property type="project" value="UniProtKB-KW"/>
</dbReference>
<dbReference type="OrthoDB" id="6513042at2759"/>
<evidence type="ECO:0000259" key="13">
    <source>
        <dbReference type="PROSITE" id="PS51997"/>
    </source>
</evidence>
<feature type="region of interest" description="CC/SHH/C" evidence="11">
    <location>
        <begin position="20"/>
        <end position="48"/>
    </location>
</feature>
<reference evidence="14" key="1">
    <citation type="submission" date="2016-10" db="EMBL/GenBank/DDBJ databases">
        <authorList>
            <person name="Benchimol M."/>
            <person name="Almeida L.G."/>
            <person name="Vasconcelos A.T."/>
            <person name="Perreira-Neves A."/>
            <person name="Rosa I.A."/>
            <person name="Tasca T."/>
            <person name="Bogo M.R."/>
            <person name="de Souza W."/>
        </authorList>
    </citation>
    <scope>NUCLEOTIDE SEQUENCE [LARGE SCALE GENOMIC DNA]</scope>
    <source>
        <strain evidence="14">K</strain>
    </source>
</reference>
<dbReference type="GO" id="GO:0008270">
    <property type="term" value="F:zinc ion binding"/>
    <property type="evidence" value="ECO:0007669"/>
    <property type="project" value="UniProtKB-UniRule"/>
</dbReference>
<dbReference type="FunFam" id="3.40.50.300:FF:000097">
    <property type="entry name" value="Regulator of nonsense transcripts 1"/>
    <property type="match status" value="1"/>
</dbReference>
<feature type="coiled-coil region" evidence="12">
    <location>
        <begin position="458"/>
        <end position="485"/>
    </location>
</feature>
<evidence type="ECO:0000256" key="10">
    <source>
        <dbReference type="ARBA" id="ARBA00022840"/>
    </source>
</evidence>
<name>A0A1J4KNN9_9EUKA</name>
<accession>A0A1J4KNN9</accession>
<keyword evidence="4 11" id="KW-0479">Metal-binding</keyword>
<organism evidence="14 15">
    <name type="scientific">Tritrichomonas foetus</name>
    <dbReference type="NCBI Taxonomy" id="1144522"/>
    <lineage>
        <taxon>Eukaryota</taxon>
        <taxon>Metamonada</taxon>
        <taxon>Parabasalia</taxon>
        <taxon>Tritrichomonadida</taxon>
        <taxon>Tritrichomonadidae</taxon>
        <taxon>Tritrichomonas</taxon>
    </lineage>
</organism>
<comment type="similarity">
    <text evidence="2">Belongs to the DNA2/NAM7 helicase family.</text>
</comment>
<dbReference type="Proteomes" id="UP000179807">
    <property type="component" value="Unassembled WGS sequence"/>
</dbReference>
<dbReference type="Pfam" id="PF09416">
    <property type="entry name" value="UPF1_Zn_bind"/>
    <property type="match status" value="1"/>
</dbReference>
<keyword evidence="6 11" id="KW-0863">Zinc-finger</keyword>
<evidence type="ECO:0000256" key="11">
    <source>
        <dbReference type="PROSITE-ProRule" id="PRU01341"/>
    </source>
</evidence>
<evidence type="ECO:0000256" key="12">
    <source>
        <dbReference type="SAM" id="Coils"/>
    </source>
</evidence>
<dbReference type="InterPro" id="IPR041677">
    <property type="entry name" value="DNA2/NAM7_AAA_11"/>
</dbReference>
<keyword evidence="15" id="KW-1185">Reference proteome</keyword>
<dbReference type="SUPFAM" id="SSF52540">
    <property type="entry name" value="P-loop containing nucleoside triphosphate hydrolases"/>
    <property type="match status" value="1"/>
</dbReference>
<keyword evidence="5" id="KW-0547">Nucleotide-binding</keyword>
<dbReference type="PANTHER" id="PTHR10887">
    <property type="entry name" value="DNA2/NAM7 HELICASE FAMILY"/>
    <property type="match status" value="1"/>
</dbReference>
<protein>
    <submittedName>
        <fullName evidence="14">Regulator of nonsense transcripts 1</fullName>
    </submittedName>
</protein>
<dbReference type="InterPro" id="IPR047187">
    <property type="entry name" value="SF1_C_Upf1"/>
</dbReference>
<dbReference type="InterPro" id="IPR018999">
    <property type="entry name" value="UPF1_CH/ZBD"/>
</dbReference>
<evidence type="ECO:0000313" key="14">
    <source>
        <dbReference type="EMBL" id="OHT11412.1"/>
    </source>
</evidence>
<dbReference type="CDD" id="cd18808">
    <property type="entry name" value="SF1_C_Upf1"/>
    <property type="match status" value="1"/>
</dbReference>
<dbReference type="PANTHER" id="PTHR10887:SF364">
    <property type="entry name" value="REGULATOR OF NONSENSE TRANSCRIPTS 1"/>
    <property type="match status" value="1"/>
</dbReference>
<dbReference type="AlphaFoldDB" id="A0A1J4KNN9"/>
<feature type="region of interest" description="C4" evidence="11">
    <location>
        <begin position="66"/>
        <end position="96"/>
    </location>
</feature>
<dbReference type="InterPro" id="IPR027417">
    <property type="entry name" value="P-loop_NTPase"/>
</dbReference>
<dbReference type="GO" id="GO:0003723">
    <property type="term" value="F:RNA binding"/>
    <property type="evidence" value="ECO:0007669"/>
    <property type="project" value="InterPro"/>
</dbReference>
<keyword evidence="12" id="KW-0175">Coiled coil</keyword>
<comment type="caution">
    <text evidence="14">The sequence shown here is derived from an EMBL/GenBank/DDBJ whole genome shotgun (WGS) entry which is preliminary data.</text>
</comment>
<keyword evidence="9 11" id="KW-0862">Zinc</keyword>
<evidence type="ECO:0000256" key="5">
    <source>
        <dbReference type="ARBA" id="ARBA00022741"/>
    </source>
</evidence>
<dbReference type="GO" id="GO:0000184">
    <property type="term" value="P:nuclear-transcribed mRNA catabolic process, nonsense-mediated decay"/>
    <property type="evidence" value="ECO:0007669"/>
    <property type="project" value="InterPro"/>
</dbReference>
<dbReference type="Pfam" id="PF13086">
    <property type="entry name" value="AAA_11"/>
    <property type="match status" value="1"/>
</dbReference>
<evidence type="ECO:0000256" key="4">
    <source>
        <dbReference type="ARBA" id="ARBA00022723"/>
    </source>
</evidence>
<evidence type="ECO:0000256" key="1">
    <source>
        <dbReference type="ARBA" id="ARBA00004496"/>
    </source>
</evidence>
<evidence type="ECO:0000256" key="3">
    <source>
        <dbReference type="ARBA" id="ARBA00022490"/>
    </source>
</evidence>
<sequence>MNELACEYCGCKNVNCLVKCQQTGLFFCNGKGDTKSSHIIHHLKTMRCTQICLPKQNPFSSVPLKCYICDSSNIFQLGFLQTTDGQTIFLVCRAKCQYDQFLIDKKVDNSNFRPIVSDGQILPEIVKIPEQDEYSKIPISKTILVTQKINEKNGKNEKINENIHGKNEKNENEIPSSFPHAKLEYESRDDFVDTMKQFIQAEREAIQSLNNTHLFSDISLDWKSDTHCSFKSPASLFRLVTLGSSLCFQAKEIKETGKIIKMSKNLFIEVEFSFSSLFAKQQCKVTINIVTNSIPYDYQLAALNTFQSNEKCMNCFLSKIILGQIENFENLNKLKGNTPQLIQPSPDYFYPLNSSQTKCIKTDLSQRFTMIQGFPGTGKTTVIAVLINSLVKNGIKPILVCAQSNTTIDFATNRIAQTGVNVCRVLSSSYEQVNRDIERFTIKKLAVKHFGEKYTKLIDFKNKNNESDSNNLDKYREKVTKMELKILQKSDVVCTTCTSAGSELFSAGIKFQAVIIDESEQCVDPDILIPLVYGCQQLVLVGDYRQFRPTTISKTAKDGRYDLPIMQRLILQGLRPSILKMQYRMHPALSEFLSHTFYGGFLKNGVTEAARTYNKQVVNWPNQQIPMFFWNIKSSEETYDNNNHSFINRQEIECVVTLINALYKAGVQGSEIGIIIPYVSQQALLIDSLPEKFRNLAMNNSRFFSELEIGSVDSFQGKEKNFIIFSAVRANSEKDIGFLKDEKRFCASLARAKFGLIIVGCAETFLKNKMWCKFIHRCIQEKVFVEGDLNSLQVLKIEALVSPEEPLFDDEDEEFNSQSVY</sequence>
<evidence type="ECO:0000256" key="7">
    <source>
        <dbReference type="ARBA" id="ARBA00022801"/>
    </source>
</evidence>
<gene>
    <name evidence="14" type="primary">UPF1</name>
    <name evidence="14" type="ORF">TRFO_19144</name>
</gene>
<dbReference type="InterPro" id="IPR045055">
    <property type="entry name" value="DNA2/NAM7-like"/>
</dbReference>
<proteinExistence type="inferred from homology"/>
<keyword evidence="10" id="KW-0067">ATP-binding</keyword>
<evidence type="ECO:0000256" key="2">
    <source>
        <dbReference type="ARBA" id="ARBA00007913"/>
    </source>
</evidence>
<keyword evidence="8" id="KW-0347">Helicase</keyword>
<evidence type="ECO:0000256" key="6">
    <source>
        <dbReference type="ARBA" id="ARBA00022771"/>
    </source>
</evidence>
<dbReference type="InterPro" id="IPR041679">
    <property type="entry name" value="DNA2/NAM7-like_C"/>
</dbReference>
<feature type="region of interest" description="C3H" evidence="11">
    <location>
        <begin position="6"/>
        <end position="38"/>
    </location>
</feature>
<evidence type="ECO:0000313" key="15">
    <source>
        <dbReference type="Proteomes" id="UP000179807"/>
    </source>
</evidence>
<dbReference type="GO" id="GO:0016787">
    <property type="term" value="F:hydrolase activity"/>
    <property type="evidence" value="ECO:0007669"/>
    <property type="project" value="UniProtKB-KW"/>
</dbReference>
<comment type="subcellular location">
    <subcellularLocation>
        <location evidence="1">Cytoplasm</location>
    </subcellularLocation>
</comment>
<dbReference type="EMBL" id="MLAK01000588">
    <property type="protein sequence ID" value="OHT11412.1"/>
    <property type="molecule type" value="Genomic_DNA"/>
</dbReference>
<keyword evidence="3" id="KW-0963">Cytoplasm</keyword>
<dbReference type="CDD" id="cd21400">
    <property type="entry name" value="ZBD_UPF1-like"/>
    <property type="match status" value="1"/>
</dbReference>
<dbReference type="VEuPathDB" id="TrichDB:TRFO_19144"/>
<dbReference type="GeneID" id="94835315"/>
<feature type="domain" description="Upf1" evidence="13">
    <location>
        <begin position="1"/>
        <end position="159"/>
    </location>
</feature>
<dbReference type="PROSITE" id="PS51997">
    <property type="entry name" value="UPF1_CH_RICH"/>
    <property type="match status" value="1"/>
</dbReference>
<dbReference type="GO" id="GO:0003724">
    <property type="term" value="F:RNA helicase activity"/>
    <property type="evidence" value="ECO:0007669"/>
    <property type="project" value="InterPro"/>
</dbReference>